<keyword evidence="3" id="KW-1185">Reference proteome</keyword>
<evidence type="ECO:0000256" key="1">
    <source>
        <dbReference type="SAM" id="MobiDB-lite"/>
    </source>
</evidence>
<feature type="region of interest" description="Disordered" evidence="1">
    <location>
        <begin position="1"/>
        <end position="94"/>
    </location>
</feature>
<evidence type="ECO:0000313" key="3">
    <source>
        <dbReference type="Proteomes" id="UP001390339"/>
    </source>
</evidence>
<reference evidence="2 3" key="1">
    <citation type="journal article" date="2024" name="IMA Fungus">
        <title>Apiospora arundinis, a panoply of carbohydrate-active enzymes and secondary metabolites.</title>
        <authorList>
            <person name="Sorensen T."/>
            <person name="Petersen C."/>
            <person name="Muurmann A.T."/>
            <person name="Christiansen J.V."/>
            <person name="Brundto M.L."/>
            <person name="Overgaard C.K."/>
            <person name="Boysen A.T."/>
            <person name="Wollenberg R.D."/>
            <person name="Larsen T.O."/>
            <person name="Sorensen J.L."/>
            <person name="Nielsen K.L."/>
            <person name="Sondergaard T.E."/>
        </authorList>
    </citation>
    <scope>NUCLEOTIDE SEQUENCE [LARGE SCALE GENOMIC DNA]</scope>
    <source>
        <strain evidence="2 3">AAU 773</strain>
    </source>
</reference>
<sequence>MENRHITITSRPFANSKARRAEKDVPDWKLSPKKNIGRDASNHNYRPSPACQPQQSPRQPARGSASGSRHSSRLRSPSLPSISEAHPRNYCRHNSEDGYPKTACPIVPLPSTPVISNNNSNSEAAAVQGLRDSNEALLELVTELIRMVPTPYPVHELIQRREEARGLADRATATIITASAVGAKRQCGYHNSREGPLLMEGFNEEEQIRKAKFVKGHQPRSKSSVF</sequence>
<accession>A0ABR2JHQ2</accession>
<name>A0ABR2JHQ2_9PEZI</name>
<dbReference type="Proteomes" id="UP001390339">
    <property type="component" value="Unassembled WGS sequence"/>
</dbReference>
<dbReference type="EMBL" id="JAPCWZ010000002">
    <property type="protein sequence ID" value="KAK8877061.1"/>
    <property type="molecule type" value="Genomic_DNA"/>
</dbReference>
<feature type="compositionally biased region" description="Polar residues" evidence="1">
    <location>
        <begin position="1"/>
        <end position="13"/>
    </location>
</feature>
<comment type="caution">
    <text evidence="2">The sequence shown here is derived from an EMBL/GenBank/DDBJ whole genome shotgun (WGS) entry which is preliminary data.</text>
</comment>
<feature type="compositionally biased region" description="Low complexity" evidence="1">
    <location>
        <begin position="61"/>
        <end position="83"/>
    </location>
</feature>
<proteinExistence type="predicted"/>
<organism evidence="2 3">
    <name type="scientific">Apiospora arundinis</name>
    <dbReference type="NCBI Taxonomy" id="335852"/>
    <lineage>
        <taxon>Eukaryota</taxon>
        <taxon>Fungi</taxon>
        <taxon>Dikarya</taxon>
        <taxon>Ascomycota</taxon>
        <taxon>Pezizomycotina</taxon>
        <taxon>Sordariomycetes</taxon>
        <taxon>Xylariomycetidae</taxon>
        <taxon>Amphisphaeriales</taxon>
        <taxon>Apiosporaceae</taxon>
        <taxon>Apiospora</taxon>
    </lineage>
</organism>
<evidence type="ECO:0000313" key="2">
    <source>
        <dbReference type="EMBL" id="KAK8877061.1"/>
    </source>
</evidence>
<protein>
    <submittedName>
        <fullName evidence="2">Uncharacterized protein</fullName>
    </submittedName>
</protein>
<gene>
    <name evidence="2" type="ORF">PGQ11_002007</name>
</gene>